<reference evidence="1 2" key="1">
    <citation type="journal article" date="2023" name="Mol. Biol. Evol.">
        <title>Genomics of Secondarily Temperate Adaptation in the Only Non-Antarctic Icefish.</title>
        <authorList>
            <person name="Rivera-Colon A.G."/>
            <person name="Rayamajhi N."/>
            <person name="Minhas B.F."/>
            <person name="Madrigal G."/>
            <person name="Bilyk K.T."/>
            <person name="Yoon V."/>
            <person name="Hune M."/>
            <person name="Gregory S."/>
            <person name="Cheng C.H.C."/>
            <person name="Catchen J.M."/>
        </authorList>
    </citation>
    <scope>NUCLEOTIDE SEQUENCE [LARGE SCALE GENOMIC DNA]</scope>
    <source>
        <tissue evidence="1">White muscle</tissue>
    </source>
</reference>
<evidence type="ECO:0000313" key="2">
    <source>
        <dbReference type="Proteomes" id="UP001331515"/>
    </source>
</evidence>
<dbReference type="Proteomes" id="UP001331515">
    <property type="component" value="Unassembled WGS sequence"/>
</dbReference>
<keyword evidence="2" id="KW-1185">Reference proteome</keyword>
<accession>A0AAN8CBL4</accession>
<dbReference type="AlphaFoldDB" id="A0AAN8CBL4"/>
<comment type="caution">
    <text evidence="1">The sequence shown here is derived from an EMBL/GenBank/DDBJ whole genome shotgun (WGS) entry which is preliminary data.</text>
</comment>
<protein>
    <submittedName>
        <fullName evidence="1">Uncharacterized protein</fullName>
    </submittedName>
</protein>
<dbReference type="EMBL" id="JAURVH010001532">
    <property type="protein sequence ID" value="KAK5900850.1"/>
    <property type="molecule type" value="Genomic_DNA"/>
</dbReference>
<gene>
    <name evidence="1" type="ORF">CgunFtcFv8_025776</name>
</gene>
<evidence type="ECO:0000313" key="1">
    <source>
        <dbReference type="EMBL" id="KAK5900850.1"/>
    </source>
</evidence>
<organism evidence="1 2">
    <name type="scientific">Champsocephalus gunnari</name>
    <name type="common">Mackerel icefish</name>
    <dbReference type="NCBI Taxonomy" id="52237"/>
    <lineage>
        <taxon>Eukaryota</taxon>
        <taxon>Metazoa</taxon>
        <taxon>Chordata</taxon>
        <taxon>Craniata</taxon>
        <taxon>Vertebrata</taxon>
        <taxon>Euteleostomi</taxon>
        <taxon>Actinopterygii</taxon>
        <taxon>Neopterygii</taxon>
        <taxon>Teleostei</taxon>
        <taxon>Neoteleostei</taxon>
        <taxon>Acanthomorphata</taxon>
        <taxon>Eupercaria</taxon>
        <taxon>Perciformes</taxon>
        <taxon>Notothenioidei</taxon>
        <taxon>Channichthyidae</taxon>
        <taxon>Champsocephalus</taxon>
    </lineage>
</organism>
<proteinExistence type="predicted"/>
<name>A0AAN8CBL4_CHAGU</name>
<sequence length="75" mass="8720">MRWGVQFNHVLDVGRAKSIRSMVRKYQCLEVNSSSYRKPMKGAEERRGVGKCRKVEDQTSRCILNELQRSDGTCR</sequence>